<dbReference type="STRING" id="283909.R7UZW3"/>
<reference evidence="6 8" key="2">
    <citation type="journal article" date="2013" name="Nature">
        <title>Insights into bilaterian evolution from three spiralian genomes.</title>
        <authorList>
            <person name="Simakov O."/>
            <person name="Marletaz F."/>
            <person name="Cho S.J."/>
            <person name="Edsinger-Gonzales E."/>
            <person name="Havlak P."/>
            <person name="Hellsten U."/>
            <person name="Kuo D.H."/>
            <person name="Larsson T."/>
            <person name="Lv J."/>
            <person name="Arendt D."/>
            <person name="Savage R."/>
            <person name="Osoegawa K."/>
            <person name="de Jong P."/>
            <person name="Grimwood J."/>
            <person name="Chapman J.A."/>
            <person name="Shapiro H."/>
            <person name="Aerts A."/>
            <person name="Otillar R.P."/>
            <person name="Terry A.Y."/>
            <person name="Boore J.L."/>
            <person name="Grigoriev I.V."/>
            <person name="Lindberg D.R."/>
            <person name="Seaver E.C."/>
            <person name="Weisblat D.A."/>
            <person name="Putnam N.H."/>
            <person name="Rokhsar D.S."/>
        </authorList>
    </citation>
    <scope>NUCLEOTIDE SEQUENCE</scope>
    <source>
        <strain evidence="6 8">I ESC-2004</strain>
    </source>
</reference>
<evidence type="ECO:0000256" key="2">
    <source>
        <dbReference type="ARBA" id="ARBA00024195"/>
    </source>
</evidence>
<dbReference type="EMBL" id="AMQN01005599">
    <property type="status" value="NOT_ANNOTATED_CDS"/>
    <property type="molecule type" value="Genomic_DNA"/>
</dbReference>
<evidence type="ECO:0000256" key="1">
    <source>
        <dbReference type="ARBA" id="ARBA00023157"/>
    </source>
</evidence>
<dbReference type="InterPro" id="IPR033116">
    <property type="entry name" value="TRYPSIN_SER"/>
</dbReference>
<reference evidence="8" key="1">
    <citation type="submission" date="2012-12" db="EMBL/GenBank/DDBJ databases">
        <authorList>
            <person name="Hellsten U."/>
            <person name="Grimwood J."/>
            <person name="Chapman J.A."/>
            <person name="Shapiro H."/>
            <person name="Aerts A."/>
            <person name="Otillar R.P."/>
            <person name="Terry A.Y."/>
            <person name="Boore J.L."/>
            <person name="Simakov O."/>
            <person name="Marletaz F."/>
            <person name="Cho S.-J."/>
            <person name="Edsinger-Gonzales E."/>
            <person name="Havlak P."/>
            <person name="Kuo D.-H."/>
            <person name="Larsson T."/>
            <person name="Lv J."/>
            <person name="Arendt D."/>
            <person name="Savage R."/>
            <person name="Osoegawa K."/>
            <person name="de Jong P."/>
            <person name="Lindberg D.R."/>
            <person name="Seaver E.C."/>
            <person name="Weisblat D.A."/>
            <person name="Putnam N.H."/>
            <person name="Grigoriev I.V."/>
            <person name="Rokhsar D.S."/>
        </authorList>
    </citation>
    <scope>NUCLEOTIDE SEQUENCE</scope>
    <source>
        <strain evidence="8">I ESC-2004</strain>
    </source>
</reference>
<dbReference type="PRINTS" id="PR00722">
    <property type="entry name" value="CHYMOTRYPSIN"/>
</dbReference>
<keyword evidence="8" id="KW-1185">Reference proteome</keyword>
<dbReference type="OrthoDB" id="10002959at2759"/>
<dbReference type="CDD" id="cd00190">
    <property type="entry name" value="Tryp_SPc"/>
    <property type="match status" value="1"/>
</dbReference>
<dbReference type="SUPFAM" id="SSF50494">
    <property type="entry name" value="Trypsin-like serine proteases"/>
    <property type="match status" value="1"/>
</dbReference>
<evidence type="ECO:0000256" key="4">
    <source>
        <dbReference type="SAM" id="SignalP"/>
    </source>
</evidence>
<evidence type="ECO:0000313" key="6">
    <source>
        <dbReference type="EMBL" id="ELU11834.1"/>
    </source>
</evidence>
<dbReference type="Pfam" id="PF00089">
    <property type="entry name" value="Trypsin"/>
    <property type="match status" value="2"/>
</dbReference>
<dbReference type="PROSITE" id="PS00135">
    <property type="entry name" value="TRYPSIN_SER"/>
    <property type="match status" value="1"/>
</dbReference>
<dbReference type="SMART" id="SM00020">
    <property type="entry name" value="Tryp_SPc"/>
    <property type="match status" value="1"/>
</dbReference>
<evidence type="ECO:0000256" key="3">
    <source>
        <dbReference type="RuleBase" id="RU363034"/>
    </source>
</evidence>
<dbReference type="HOGENOM" id="CLU_006842_0_4_1"/>
<keyword evidence="3" id="KW-0378">Hydrolase</keyword>
<dbReference type="InterPro" id="IPR043504">
    <property type="entry name" value="Peptidase_S1_PA_chymotrypsin"/>
</dbReference>
<evidence type="ECO:0000259" key="5">
    <source>
        <dbReference type="PROSITE" id="PS50240"/>
    </source>
</evidence>
<dbReference type="InterPro" id="IPR018114">
    <property type="entry name" value="TRYPSIN_HIS"/>
</dbReference>
<reference evidence="7" key="3">
    <citation type="submission" date="2015-06" db="UniProtKB">
        <authorList>
            <consortium name="EnsemblMetazoa"/>
        </authorList>
    </citation>
    <scope>IDENTIFICATION</scope>
</reference>
<dbReference type="InterPro" id="IPR051487">
    <property type="entry name" value="Ser/Thr_Proteases_Immune/Dev"/>
</dbReference>
<name>R7UZW3_CAPTE</name>
<evidence type="ECO:0000313" key="8">
    <source>
        <dbReference type="Proteomes" id="UP000014760"/>
    </source>
</evidence>
<keyword evidence="3" id="KW-0645">Protease</keyword>
<dbReference type="Gene3D" id="2.40.10.10">
    <property type="entry name" value="Trypsin-like serine proteases"/>
    <property type="match status" value="1"/>
</dbReference>
<keyword evidence="3" id="KW-0720">Serine protease</keyword>
<dbReference type="InterPro" id="IPR001254">
    <property type="entry name" value="Trypsin_dom"/>
</dbReference>
<dbReference type="PROSITE" id="PS00134">
    <property type="entry name" value="TRYPSIN_HIS"/>
    <property type="match status" value="1"/>
</dbReference>
<dbReference type="EnsemblMetazoa" id="CapteT188642">
    <property type="protein sequence ID" value="CapteP188642"/>
    <property type="gene ID" value="CapteG188642"/>
</dbReference>
<dbReference type="PROSITE" id="PS50240">
    <property type="entry name" value="TRYPSIN_DOM"/>
    <property type="match status" value="1"/>
</dbReference>
<keyword evidence="1" id="KW-1015">Disulfide bond</keyword>
<organism evidence="6">
    <name type="scientific">Capitella teleta</name>
    <name type="common">Polychaete worm</name>
    <dbReference type="NCBI Taxonomy" id="283909"/>
    <lineage>
        <taxon>Eukaryota</taxon>
        <taxon>Metazoa</taxon>
        <taxon>Spiralia</taxon>
        <taxon>Lophotrochozoa</taxon>
        <taxon>Annelida</taxon>
        <taxon>Polychaeta</taxon>
        <taxon>Sedentaria</taxon>
        <taxon>Scolecida</taxon>
        <taxon>Capitellidae</taxon>
        <taxon>Capitella</taxon>
    </lineage>
</organism>
<comment type="similarity">
    <text evidence="2">Belongs to the peptidase S1 family. CLIP subfamily.</text>
</comment>
<dbReference type="InterPro" id="IPR009003">
    <property type="entry name" value="Peptidase_S1_PA"/>
</dbReference>
<feature type="signal peptide" evidence="4">
    <location>
        <begin position="1"/>
        <end position="20"/>
    </location>
</feature>
<protein>
    <recommendedName>
        <fullName evidence="5">Peptidase S1 domain-containing protein</fullName>
    </recommendedName>
</protein>
<proteinExistence type="inferred from homology"/>
<feature type="chain" id="PRO_5008788563" description="Peptidase S1 domain-containing protein" evidence="4">
    <location>
        <begin position="21"/>
        <end position="327"/>
    </location>
</feature>
<accession>R7UZW3</accession>
<sequence length="327" mass="36257">MHWISLPISAILLTVAVGSASRVKRVIGGIEFEEGKWPWLVSLQGKIPDFTIFGIPITYRKFYCGASLINDRWILTAAHCFKENDLGPGLVGLVYIKVNGIEQQLTDKVLRPNYWHARLGDIELSADLVDRLVGLVGDFFDISRLREWTLHGEKIVIHPEYNSENLWANDIALVKLEEDVPSGSELLSHIQSVHLPVQGLMTFPRDMQKCIMKGWGCTAGGGSVASVAREVELPKVSDLSCRQFWNVPATTRLCAGYNLQQKGICSGDSGGPLVCNTGDSWVQVGIASFTSANRPGNVPGVFTRVSQFTDWIQQVIMEDERNQQDES</sequence>
<dbReference type="InterPro" id="IPR001314">
    <property type="entry name" value="Peptidase_S1A"/>
</dbReference>
<dbReference type="AlphaFoldDB" id="R7UZW3"/>
<dbReference type="GO" id="GO:0004252">
    <property type="term" value="F:serine-type endopeptidase activity"/>
    <property type="evidence" value="ECO:0007669"/>
    <property type="project" value="InterPro"/>
</dbReference>
<dbReference type="OMA" id="LINREWI"/>
<feature type="domain" description="Peptidase S1" evidence="5">
    <location>
        <begin position="26"/>
        <end position="317"/>
    </location>
</feature>
<evidence type="ECO:0000313" key="7">
    <source>
        <dbReference type="EnsemblMetazoa" id="CapteP188642"/>
    </source>
</evidence>
<dbReference type="GO" id="GO:0006508">
    <property type="term" value="P:proteolysis"/>
    <property type="evidence" value="ECO:0007669"/>
    <property type="project" value="UniProtKB-KW"/>
</dbReference>
<gene>
    <name evidence="6" type="ORF">CAPTEDRAFT_188642</name>
</gene>
<dbReference type="PANTHER" id="PTHR24256">
    <property type="entry name" value="TRYPTASE-RELATED"/>
    <property type="match status" value="1"/>
</dbReference>
<keyword evidence="4" id="KW-0732">Signal</keyword>
<dbReference type="Proteomes" id="UP000014760">
    <property type="component" value="Unassembled WGS sequence"/>
</dbReference>
<dbReference type="EMBL" id="KB296374">
    <property type="protein sequence ID" value="ELU11834.1"/>
    <property type="molecule type" value="Genomic_DNA"/>
</dbReference>